<keyword evidence="1" id="KW-0694">RNA-binding</keyword>
<dbReference type="InterPro" id="IPR000504">
    <property type="entry name" value="RRM_dom"/>
</dbReference>
<protein>
    <recommendedName>
        <fullName evidence="3">RRM domain-containing protein</fullName>
    </recommendedName>
</protein>
<feature type="compositionally biased region" description="Polar residues" evidence="2">
    <location>
        <begin position="553"/>
        <end position="574"/>
    </location>
</feature>
<dbReference type="GeneID" id="70250912"/>
<evidence type="ECO:0000313" key="5">
    <source>
        <dbReference type="Proteomes" id="UP001201262"/>
    </source>
</evidence>
<feature type="region of interest" description="Disordered" evidence="2">
    <location>
        <begin position="712"/>
        <end position="756"/>
    </location>
</feature>
<dbReference type="EMBL" id="JAJTJA010000008">
    <property type="protein sequence ID" value="KAH8695068.1"/>
    <property type="molecule type" value="Genomic_DNA"/>
</dbReference>
<evidence type="ECO:0000256" key="1">
    <source>
        <dbReference type="PROSITE-ProRule" id="PRU00176"/>
    </source>
</evidence>
<evidence type="ECO:0000259" key="3">
    <source>
        <dbReference type="PROSITE" id="PS50102"/>
    </source>
</evidence>
<evidence type="ECO:0000256" key="2">
    <source>
        <dbReference type="SAM" id="MobiDB-lite"/>
    </source>
</evidence>
<sequence length="768" mass="86119">MQSTALPPSSQMMGPFMQPMNTQVYSPSIPMMQTMGHNLINQQMLYGHGQQQYLRGQRIGLHHQFNQQAKLGEIEQHKKDYLEVAAVASALGNRVAALENLPFKVLAHDQKPHQYGVVRLSNLPYSVTRHEIHQLLGRHACVLGPELGGGVHIIMERSTAKTMDAFVEFETQKDAESTVRRLSFTESGRYARLGTRHVDVSLSSQDELLRDIFPRAKCVEWRGGNPLLLENTDPYSAGFQGFLTKEEIRGLITHAENPGRSPFTERCRQRTYESLISTLWKYPWNASTMYTVEDRDDLYQAAVHQMLELCEKAKQRRFLGLNEALLHDLLRAGLSCPAFNERQKFCLITASELTPLQPITHWKQIESWPFDCLAKQPTATEYEIMYYSQLIRKGLGVYGQRELIVPNNYCNRYHHKNESPWGCLWIEWNLHNKEMMFKAAAQLELHVVQEILHAALQDGYNTQRQPQALMPCASPQKFLQKSEVIPNQIESNQSSVDHNWSLPTAWAEETAKRAIINTETPSRRSRVSGSISAVSENGSFVNSTNGGFRSNSSSTAFSGTNSLNASTNSSFTTADSDKKPVSQNPQPHKQIGQLSSSEPGERVFPDTAIPRRQHSLSMSSVAVGAIPSKVFENDSRSSGHSRRGESISIPAYMNVHSGGKPVEQYSWVAPYSASESPSTTRIVSYPTDKTTADIDNITNLMARHNILPSVPSKVAAKTPPSPSGALNRNRFSSRHTSVSSLASHHNRLASVSEDDEDVFRKRMLDAKM</sequence>
<accession>A0AAD4PYE0</accession>
<feature type="domain" description="RRM" evidence="3">
    <location>
        <begin position="116"/>
        <end position="205"/>
    </location>
</feature>
<feature type="compositionally biased region" description="Polar residues" evidence="2">
    <location>
        <begin position="581"/>
        <end position="598"/>
    </location>
</feature>
<name>A0AAD4PYE0_9EURO</name>
<dbReference type="PROSITE" id="PS50102">
    <property type="entry name" value="RRM"/>
    <property type="match status" value="1"/>
</dbReference>
<feature type="region of interest" description="Disordered" evidence="2">
    <location>
        <begin position="553"/>
        <end position="605"/>
    </location>
</feature>
<evidence type="ECO:0000313" key="4">
    <source>
        <dbReference type="EMBL" id="KAH8695068.1"/>
    </source>
</evidence>
<dbReference type="InterPro" id="IPR012677">
    <property type="entry name" value="Nucleotide-bd_a/b_plait_sf"/>
</dbReference>
<reference evidence="4" key="1">
    <citation type="submission" date="2021-12" db="EMBL/GenBank/DDBJ databases">
        <title>Convergent genome expansion in fungi linked to evolution of root-endophyte symbiosis.</title>
        <authorList>
            <consortium name="DOE Joint Genome Institute"/>
            <person name="Ke Y.-H."/>
            <person name="Bonito G."/>
            <person name="Liao H.-L."/>
            <person name="Looney B."/>
            <person name="Rojas-Flechas A."/>
            <person name="Nash J."/>
            <person name="Hameed K."/>
            <person name="Schadt C."/>
            <person name="Martin F."/>
            <person name="Crous P.W."/>
            <person name="Miettinen O."/>
            <person name="Magnuson J.K."/>
            <person name="Labbe J."/>
            <person name="Jacobson D."/>
            <person name="Doktycz M.J."/>
            <person name="Veneault-Fourrey C."/>
            <person name="Kuo A."/>
            <person name="Mondo S."/>
            <person name="Calhoun S."/>
            <person name="Riley R."/>
            <person name="Ohm R."/>
            <person name="LaButti K."/>
            <person name="Andreopoulos B."/>
            <person name="Pangilinan J."/>
            <person name="Nolan M."/>
            <person name="Tritt A."/>
            <person name="Clum A."/>
            <person name="Lipzen A."/>
            <person name="Daum C."/>
            <person name="Barry K."/>
            <person name="Grigoriev I.V."/>
            <person name="Vilgalys R."/>
        </authorList>
    </citation>
    <scope>NUCLEOTIDE SEQUENCE</scope>
    <source>
        <strain evidence="4">PMI_201</strain>
    </source>
</reference>
<dbReference type="Gene3D" id="3.30.70.330">
    <property type="match status" value="1"/>
</dbReference>
<gene>
    <name evidence="4" type="ORF">BGW36DRAFT_428957</name>
</gene>
<proteinExistence type="predicted"/>
<dbReference type="Proteomes" id="UP001201262">
    <property type="component" value="Unassembled WGS sequence"/>
</dbReference>
<dbReference type="GO" id="GO:0003723">
    <property type="term" value="F:RNA binding"/>
    <property type="evidence" value="ECO:0007669"/>
    <property type="project" value="UniProtKB-UniRule"/>
</dbReference>
<organism evidence="4 5">
    <name type="scientific">Talaromyces proteolyticus</name>
    <dbReference type="NCBI Taxonomy" id="1131652"/>
    <lineage>
        <taxon>Eukaryota</taxon>
        <taxon>Fungi</taxon>
        <taxon>Dikarya</taxon>
        <taxon>Ascomycota</taxon>
        <taxon>Pezizomycotina</taxon>
        <taxon>Eurotiomycetes</taxon>
        <taxon>Eurotiomycetidae</taxon>
        <taxon>Eurotiales</taxon>
        <taxon>Trichocomaceae</taxon>
        <taxon>Talaromyces</taxon>
        <taxon>Talaromyces sect. Bacilispori</taxon>
    </lineage>
</organism>
<dbReference type="AlphaFoldDB" id="A0AAD4PYE0"/>
<feature type="compositionally biased region" description="Polar residues" evidence="2">
    <location>
        <begin position="724"/>
        <end position="743"/>
    </location>
</feature>
<comment type="caution">
    <text evidence="4">The sequence shown here is derived from an EMBL/GenBank/DDBJ whole genome shotgun (WGS) entry which is preliminary data.</text>
</comment>
<dbReference type="RefSeq" id="XP_046070210.1">
    <property type="nucleotide sequence ID" value="XM_046220625.1"/>
</dbReference>
<dbReference type="InterPro" id="IPR035979">
    <property type="entry name" value="RBD_domain_sf"/>
</dbReference>
<dbReference type="SUPFAM" id="SSF54928">
    <property type="entry name" value="RNA-binding domain, RBD"/>
    <property type="match status" value="1"/>
</dbReference>
<keyword evidence="5" id="KW-1185">Reference proteome</keyword>